<dbReference type="PANTHER" id="PTHR45138">
    <property type="entry name" value="REGULATORY COMPONENTS OF SENSORY TRANSDUCTION SYSTEM"/>
    <property type="match status" value="1"/>
</dbReference>
<dbReference type="Pfam" id="PF00990">
    <property type="entry name" value="GGDEF"/>
    <property type="match status" value="1"/>
</dbReference>
<evidence type="ECO:0000256" key="3">
    <source>
        <dbReference type="ARBA" id="ARBA00022475"/>
    </source>
</evidence>
<evidence type="ECO:0000256" key="6">
    <source>
        <dbReference type="ARBA" id="ARBA00023136"/>
    </source>
</evidence>
<evidence type="ECO:0000313" key="11">
    <source>
        <dbReference type="Proteomes" id="UP000294737"/>
    </source>
</evidence>
<dbReference type="PROSITE" id="PS50887">
    <property type="entry name" value="GGDEF"/>
    <property type="match status" value="1"/>
</dbReference>
<dbReference type="InterPro" id="IPR029787">
    <property type="entry name" value="Nucleotide_cyclase"/>
</dbReference>
<protein>
    <recommendedName>
        <fullName evidence="2">diguanylate cyclase</fullName>
        <ecNumber evidence="2">2.7.7.65</ecNumber>
    </recommendedName>
</protein>
<keyword evidence="11" id="KW-1185">Reference proteome</keyword>
<dbReference type="InterPro" id="IPR050469">
    <property type="entry name" value="Diguanylate_Cyclase"/>
</dbReference>
<dbReference type="GO" id="GO:0052621">
    <property type="term" value="F:diguanylate cyclase activity"/>
    <property type="evidence" value="ECO:0007669"/>
    <property type="project" value="UniProtKB-EC"/>
</dbReference>
<dbReference type="Gene3D" id="3.30.70.270">
    <property type="match status" value="1"/>
</dbReference>
<comment type="caution">
    <text evidence="10">The sequence shown here is derived from an EMBL/GenBank/DDBJ whole genome shotgun (WGS) entry which is preliminary data.</text>
</comment>
<dbReference type="CDD" id="cd12915">
    <property type="entry name" value="PDC2_DGC_like"/>
    <property type="match status" value="1"/>
</dbReference>
<evidence type="ECO:0000256" key="4">
    <source>
        <dbReference type="ARBA" id="ARBA00022692"/>
    </source>
</evidence>
<dbReference type="GO" id="GO:1902201">
    <property type="term" value="P:negative regulation of bacterial-type flagellum-dependent cell motility"/>
    <property type="evidence" value="ECO:0007669"/>
    <property type="project" value="TreeGrafter"/>
</dbReference>
<dbReference type="AlphaFoldDB" id="A0A4R6G3T9"/>
<dbReference type="NCBIfam" id="TIGR00254">
    <property type="entry name" value="GGDEF"/>
    <property type="match status" value="1"/>
</dbReference>
<dbReference type="GO" id="GO:0043709">
    <property type="term" value="P:cell adhesion involved in single-species biofilm formation"/>
    <property type="evidence" value="ECO:0007669"/>
    <property type="project" value="TreeGrafter"/>
</dbReference>
<dbReference type="Proteomes" id="UP000294737">
    <property type="component" value="Unassembled WGS sequence"/>
</dbReference>
<evidence type="ECO:0000256" key="8">
    <source>
        <dbReference type="SAM" id="Phobius"/>
    </source>
</evidence>
<dbReference type="SUPFAM" id="SSF103190">
    <property type="entry name" value="Sensory domain-like"/>
    <property type="match status" value="1"/>
</dbReference>
<organism evidence="10 11">
    <name type="scientific">Herminiimonas fonticola</name>
    <dbReference type="NCBI Taxonomy" id="303380"/>
    <lineage>
        <taxon>Bacteria</taxon>
        <taxon>Pseudomonadati</taxon>
        <taxon>Pseudomonadota</taxon>
        <taxon>Betaproteobacteria</taxon>
        <taxon>Burkholderiales</taxon>
        <taxon>Oxalobacteraceae</taxon>
        <taxon>Herminiimonas</taxon>
    </lineage>
</organism>
<keyword evidence="5 8" id="KW-1133">Transmembrane helix</keyword>
<gene>
    <name evidence="10" type="ORF">EV677_2761</name>
</gene>
<evidence type="ECO:0000256" key="7">
    <source>
        <dbReference type="ARBA" id="ARBA00034247"/>
    </source>
</evidence>
<evidence type="ECO:0000256" key="5">
    <source>
        <dbReference type="ARBA" id="ARBA00022989"/>
    </source>
</evidence>
<dbReference type="CDD" id="cd12914">
    <property type="entry name" value="PDC1_DGC_like"/>
    <property type="match status" value="1"/>
</dbReference>
<dbReference type="FunFam" id="3.30.70.270:FF:000001">
    <property type="entry name" value="Diguanylate cyclase domain protein"/>
    <property type="match status" value="1"/>
</dbReference>
<feature type="domain" description="GGDEF" evidence="9">
    <location>
        <begin position="378"/>
        <end position="517"/>
    </location>
</feature>
<evidence type="ECO:0000259" key="9">
    <source>
        <dbReference type="PROSITE" id="PS50887"/>
    </source>
</evidence>
<dbReference type="EMBL" id="SNWF01000007">
    <property type="protein sequence ID" value="TDN88274.1"/>
    <property type="molecule type" value="Genomic_DNA"/>
</dbReference>
<dbReference type="InterPro" id="IPR000160">
    <property type="entry name" value="GGDEF_dom"/>
</dbReference>
<evidence type="ECO:0000256" key="1">
    <source>
        <dbReference type="ARBA" id="ARBA00004651"/>
    </source>
</evidence>
<dbReference type="SMART" id="SM00267">
    <property type="entry name" value="GGDEF"/>
    <property type="match status" value="1"/>
</dbReference>
<dbReference type="InterPro" id="IPR043128">
    <property type="entry name" value="Rev_trsase/Diguanyl_cyclase"/>
</dbReference>
<feature type="transmembrane region" description="Helical" evidence="8">
    <location>
        <begin position="21"/>
        <end position="41"/>
    </location>
</feature>
<name>A0A4R6G3T9_9BURK</name>
<dbReference type="Gene3D" id="3.30.450.20">
    <property type="entry name" value="PAS domain"/>
    <property type="match status" value="2"/>
</dbReference>
<dbReference type="CDD" id="cd01949">
    <property type="entry name" value="GGDEF"/>
    <property type="match status" value="1"/>
</dbReference>
<feature type="transmembrane region" description="Helical" evidence="8">
    <location>
        <begin position="298"/>
        <end position="317"/>
    </location>
</feature>
<dbReference type="Pfam" id="PF02743">
    <property type="entry name" value="dCache_1"/>
    <property type="match status" value="1"/>
</dbReference>
<sequence>MTTHTPTTPTKSKRLSLQGMLTAFVVTVTFLLISILTWNSWNARTTTLNETKTATANMARALAQHGEDTIGGIDNVLVGLVETLEQNPWDSEHLDRMNMFMRQRVADLPLLHGLFVYDDKGRWIVNSQEVLRTEFNNSDREYFIFHRDHADRGPHVGPPVRSRSTGDWIITVSRRLEHPDGSFSGVVLATISMQYFRSYYESFDIGKSGAIFLATQNGTLLVRRPFDEKLIGSDVSKGSIFQHYSKHGPSGTAILVSKIDQVERISSYRRLDHYPVLISVALSTEEVLTGWREETIRYVSASVVLIVLLWIMGLRLIHQITIRERAQAELRIARDDLERMNGELAALALLDGLTGLANRRRFDAALDEEYVRAMRNRTPLALVMLDVDHFKKYNDRYGHPQGDECLRLVSRVLKKLQSRTGDLVARYGGEEFAILLPGTDIDGATVVAERTRAAIQELNIEHAENPGSIVTISAGVTSIVPVRSLAGNSAQDLVRTADQALYQAKESGRNRVCTLVSTVSDT</sequence>
<comment type="catalytic activity">
    <reaction evidence="7">
        <text>2 GTP = 3',3'-c-di-GMP + 2 diphosphate</text>
        <dbReference type="Rhea" id="RHEA:24898"/>
        <dbReference type="ChEBI" id="CHEBI:33019"/>
        <dbReference type="ChEBI" id="CHEBI:37565"/>
        <dbReference type="ChEBI" id="CHEBI:58805"/>
        <dbReference type="EC" id="2.7.7.65"/>
    </reaction>
</comment>
<keyword evidence="6 8" id="KW-0472">Membrane</keyword>
<evidence type="ECO:0000313" key="10">
    <source>
        <dbReference type="EMBL" id="TDN88274.1"/>
    </source>
</evidence>
<reference evidence="10 11" key="1">
    <citation type="submission" date="2019-03" db="EMBL/GenBank/DDBJ databases">
        <title>Genomic Encyclopedia of Type Strains, Phase IV (KMG-IV): sequencing the most valuable type-strain genomes for metagenomic binning, comparative biology and taxonomic classification.</title>
        <authorList>
            <person name="Goeker M."/>
        </authorList>
    </citation>
    <scope>NUCLEOTIDE SEQUENCE [LARGE SCALE GENOMIC DNA]</scope>
    <source>
        <strain evidence="10 11">DSM 18555</strain>
    </source>
</reference>
<accession>A0A4R6G3T9</accession>
<dbReference type="GO" id="GO:0005886">
    <property type="term" value="C:plasma membrane"/>
    <property type="evidence" value="ECO:0007669"/>
    <property type="project" value="UniProtKB-SubCell"/>
</dbReference>
<dbReference type="InterPro" id="IPR033479">
    <property type="entry name" value="dCache_1"/>
</dbReference>
<evidence type="ECO:0000256" key="2">
    <source>
        <dbReference type="ARBA" id="ARBA00012528"/>
    </source>
</evidence>
<keyword evidence="3" id="KW-1003">Cell membrane</keyword>
<proteinExistence type="predicted"/>
<comment type="subcellular location">
    <subcellularLocation>
        <location evidence="1">Cell membrane</location>
        <topology evidence="1">Multi-pass membrane protein</topology>
    </subcellularLocation>
</comment>
<keyword evidence="4 8" id="KW-0812">Transmembrane</keyword>
<dbReference type="EC" id="2.7.7.65" evidence="2"/>
<dbReference type="InterPro" id="IPR029151">
    <property type="entry name" value="Sensor-like_sf"/>
</dbReference>
<dbReference type="SUPFAM" id="SSF55073">
    <property type="entry name" value="Nucleotide cyclase"/>
    <property type="match status" value="1"/>
</dbReference>
<dbReference type="PANTHER" id="PTHR45138:SF9">
    <property type="entry name" value="DIGUANYLATE CYCLASE DGCM-RELATED"/>
    <property type="match status" value="1"/>
</dbReference>